<organism evidence="2 3">
    <name type="scientific">Ceratocystis pirilliformis</name>
    <dbReference type="NCBI Taxonomy" id="259994"/>
    <lineage>
        <taxon>Eukaryota</taxon>
        <taxon>Fungi</taxon>
        <taxon>Dikarya</taxon>
        <taxon>Ascomycota</taxon>
        <taxon>Pezizomycotina</taxon>
        <taxon>Sordariomycetes</taxon>
        <taxon>Hypocreomycetidae</taxon>
        <taxon>Microascales</taxon>
        <taxon>Ceratocystidaceae</taxon>
        <taxon>Ceratocystis</taxon>
    </lineage>
</organism>
<feature type="compositionally biased region" description="Polar residues" evidence="1">
    <location>
        <begin position="90"/>
        <end position="114"/>
    </location>
</feature>
<name>A0ABR3YUE4_9PEZI</name>
<gene>
    <name evidence="2" type="ORF">Cpir12675_004739</name>
</gene>
<evidence type="ECO:0000313" key="3">
    <source>
        <dbReference type="Proteomes" id="UP001583280"/>
    </source>
</evidence>
<evidence type="ECO:0000313" key="2">
    <source>
        <dbReference type="EMBL" id="KAL1892015.1"/>
    </source>
</evidence>
<dbReference type="Proteomes" id="UP001583280">
    <property type="component" value="Unassembled WGS sequence"/>
</dbReference>
<sequence>MPPQNAANQPCCQRCARLGFVCVGGRQRKIGRPSRSDVAAATSLYSANSSANTAATAPSATSVILNAAKSSKKGSSSLSSAHFWKNESSTHISGSGLNSTNTGNAPSSKSSTPEPYTVKLTAGPARSVKRSQSSAINGPARSSSVSFTMAEQSSICSDSFNSALGITDNLFQSFDEQDNRFPRTSANQLPGNVATLLDMSHADN</sequence>
<keyword evidence="3" id="KW-1185">Reference proteome</keyword>
<comment type="caution">
    <text evidence="2">The sequence shown here is derived from an EMBL/GenBank/DDBJ whole genome shotgun (WGS) entry which is preliminary data.</text>
</comment>
<accession>A0ABR3YUE4</accession>
<evidence type="ECO:0000256" key="1">
    <source>
        <dbReference type="SAM" id="MobiDB-lite"/>
    </source>
</evidence>
<feature type="region of interest" description="Disordered" evidence="1">
    <location>
        <begin position="90"/>
        <end position="141"/>
    </location>
</feature>
<protein>
    <recommendedName>
        <fullName evidence="4">Zn(2)-C6 fungal-type domain-containing protein</fullName>
    </recommendedName>
</protein>
<reference evidence="2 3" key="1">
    <citation type="journal article" date="2024" name="IMA Fungus">
        <title>IMA Genome - F19 : A genome assembly and annotation guide to empower mycologists, including annotated draft genome sequences of Ceratocystis pirilliformis, Diaporthe australafricana, Fusarium ophioides, Paecilomyces lecythidis, and Sporothrix stenoceras.</title>
        <authorList>
            <person name="Aylward J."/>
            <person name="Wilson A.M."/>
            <person name="Visagie C.M."/>
            <person name="Spraker J."/>
            <person name="Barnes I."/>
            <person name="Buitendag C."/>
            <person name="Ceriani C."/>
            <person name="Del Mar Angel L."/>
            <person name="du Plessis D."/>
            <person name="Fuchs T."/>
            <person name="Gasser K."/>
            <person name="Kramer D."/>
            <person name="Li W."/>
            <person name="Munsamy K."/>
            <person name="Piso A."/>
            <person name="Price J.L."/>
            <person name="Sonnekus B."/>
            <person name="Thomas C."/>
            <person name="van der Nest A."/>
            <person name="van Dijk A."/>
            <person name="van Heerden A."/>
            <person name="van Vuuren N."/>
            <person name="Yilmaz N."/>
            <person name="Duong T.A."/>
            <person name="van der Merwe N.A."/>
            <person name="Wingfield M.J."/>
            <person name="Wingfield B.D."/>
        </authorList>
    </citation>
    <scope>NUCLEOTIDE SEQUENCE [LARGE SCALE GENOMIC DNA]</scope>
    <source>
        <strain evidence="2 3">CMW 12675</strain>
    </source>
</reference>
<proteinExistence type="predicted"/>
<dbReference type="EMBL" id="JAWDJO010000141">
    <property type="protein sequence ID" value="KAL1892015.1"/>
    <property type="molecule type" value="Genomic_DNA"/>
</dbReference>
<feature type="compositionally biased region" description="Polar residues" evidence="1">
    <location>
        <begin position="130"/>
        <end position="141"/>
    </location>
</feature>
<evidence type="ECO:0008006" key="4">
    <source>
        <dbReference type="Google" id="ProtNLM"/>
    </source>
</evidence>